<dbReference type="Gene3D" id="3.80.10.10">
    <property type="entry name" value="Ribonuclease Inhibitor"/>
    <property type="match status" value="1"/>
</dbReference>
<dbReference type="Proteomes" id="UP000054248">
    <property type="component" value="Unassembled WGS sequence"/>
</dbReference>
<dbReference type="EMBL" id="KN822949">
    <property type="protein sequence ID" value="KIO33322.1"/>
    <property type="molecule type" value="Genomic_DNA"/>
</dbReference>
<accession>A0A0C3MI63</accession>
<reference evidence="2 3" key="1">
    <citation type="submission" date="2014-04" db="EMBL/GenBank/DDBJ databases">
        <authorList>
            <consortium name="DOE Joint Genome Institute"/>
            <person name="Kuo A."/>
            <person name="Girlanda M."/>
            <person name="Perotto S."/>
            <person name="Kohler A."/>
            <person name="Nagy L.G."/>
            <person name="Floudas D."/>
            <person name="Copeland A."/>
            <person name="Barry K.W."/>
            <person name="Cichocki N."/>
            <person name="Veneault-Fourrey C."/>
            <person name="LaButti K."/>
            <person name="Lindquist E.A."/>
            <person name="Lipzen A."/>
            <person name="Lundell T."/>
            <person name="Morin E."/>
            <person name="Murat C."/>
            <person name="Sun H."/>
            <person name="Tunlid A."/>
            <person name="Henrissat B."/>
            <person name="Grigoriev I.V."/>
            <person name="Hibbett D.S."/>
            <person name="Martin F."/>
            <person name="Nordberg H.P."/>
            <person name="Cantor M.N."/>
            <person name="Hua S.X."/>
        </authorList>
    </citation>
    <scope>NUCLEOTIDE SEQUENCE [LARGE SCALE GENOMIC DNA]</scope>
    <source>
        <strain evidence="2 3">MUT 4182</strain>
    </source>
</reference>
<dbReference type="OrthoDB" id="2269034at2759"/>
<evidence type="ECO:0000313" key="3">
    <source>
        <dbReference type="Proteomes" id="UP000054248"/>
    </source>
</evidence>
<evidence type="ECO:0000256" key="1">
    <source>
        <dbReference type="SAM" id="MobiDB-lite"/>
    </source>
</evidence>
<name>A0A0C3MI63_9AGAM</name>
<dbReference type="AlphaFoldDB" id="A0A0C3MI63"/>
<evidence type="ECO:0000313" key="2">
    <source>
        <dbReference type="EMBL" id="KIO33322.1"/>
    </source>
</evidence>
<keyword evidence="3" id="KW-1185">Reference proteome</keyword>
<feature type="compositionally biased region" description="Polar residues" evidence="1">
    <location>
        <begin position="568"/>
        <end position="583"/>
    </location>
</feature>
<dbReference type="HOGENOM" id="CLU_436280_0_0_1"/>
<gene>
    <name evidence="2" type="ORF">M407DRAFT_17878</name>
</gene>
<dbReference type="SUPFAM" id="SSF52047">
    <property type="entry name" value="RNI-like"/>
    <property type="match status" value="1"/>
</dbReference>
<reference evidence="3" key="2">
    <citation type="submission" date="2015-01" db="EMBL/GenBank/DDBJ databases">
        <title>Evolutionary Origins and Diversification of the Mycorrhizal Mutualists.</title>
        <authorList>
            <consortium name="DOE Joint Genome Institute"/>
            <consortium name="Mycorrhizal Genomics Consortium"/>
            <person name="Kohler A."/>
            <person name="Kuo A."/>
            <person name="Nagy L.G."/>
            <person name="Floudas D."/>
            <person name="Copeland A."/>
            <person name="Barry K.W."/>
            <person name="Cichocki N."/>
            <person name="Veneault-Fourrey C."/>
            <person name="LaButti K."/>
            <person name="Lindquist E.A."/>
            <person name="Lipzen A."/>
            <person name="Lundell T."/>
            <person name="Morin E."/>
            <person name="Murat C."/>
            <person name="Riley R."/>
            <person name="Ohm R."/>
            <person name="Sun H."/>
            <person name="Tunlid A."/>
            <person name="Henrissat B."/>
            <person name="Grigoriev I.V."/>
            <person name="Hibbett D.S."/>
            <person name="Martin F."/>
        </authorList>
    </citation>
    <scope>NUCLEOTIDE SEQUENCE [LARGE SCALE GENOMIC DNA]</scope>
    <source>
        <strain evidence="3">MUT 4182</strain>
    </source>
</reference>
<feature type="region of interest" description="Disordered" evidence="1">
    <location>
        <begin position="567"/>
        <end position="587"/>
    </location>
</feature>
<organism evidence="2 3">
    <name type="scientific">Tulasnella calospora MUT 4182</name>
    <dbReference type="NCBI Taxonomy" id="1051891"/>
    <lineage>
        <taxon>Eukaryota</taxon>
        <taxon>Fungi</taxon>
        <taxon>Dikarya</taxon>
        <taxon>Basidiomycota</taxon>
        <taxon>Agaricomycotina</taxon>
        <taxon>Agaricomycetes</taxon>
        <taxon>Cantharellales</taxon>
        <taxon>Tulasnellaceae</taxon>
        <taxon>Tulasnella</taxon>
    </lineage>
</organism>
<sequence length="627" mass="71765">MDIHYLSRGSHKPKTYFPTFINLVVRHLSRCRSMFITNCHTLFQFVELFIWLRNTPPRSLESLVLKARASQRYRQNIGAGFSLPELPGMTAFPKLRRLEIDGIPCKISLPGLLLNNVRSLNLIDVINVEGEQLLEVLRNSPHLERLGLGRSPLAYPSQPALAPIHLPHLRALHLIFMPIQVSNFLLTTIHAPNCSELFISSHFPELPDDVVRERLFTSNTKHFSPVLQRLLTQGQYKDIDVLRFDDQSMEFHLQFHDEHFDYSVDRGILRLEFKLHSVGQVEATVQWLTSCFNRDMPKIPVRLFMDGLEEVHLVNLFDSYMAITHLAFRACSDPEAIQPNPILAHMAHPTPSGWPLPDLEVFSYGVVDEGSESHNEMMLDMLRRRYGSSLEPESERLPPRLLRRMRIEVGGGESVYLLGEVQKILPQTETSLIEEDDSICDDSLDHGVLRLQFKSHSVQQMEHAVRWPVHHLENDTPKISIRLFMNIFDGVHLLDLFDSHTTVTHFALHVCPDSNVIKPSPVLLHMARPTLSHWPLSEMEDFIYGVAEDDRLQDEATLKMLQDRYRSSGLNPRDSSGESSNQILPPKSLRRARIAADEGGDNYMLGEVQKMLPQVDVSLLAYDGSFW</sequence>
<dbReference type="InterPro" id="IPR032675">
    <property type="entry name" value="LRR_dom_sf"/>
</dbReference>
<proteinExistence type="predicted"/>
<protein>
    <submittedName>
        <fullName evidence="2">Uncharacterized protein</fullName>
    </submittedName>
</protein>